<evidence type="ECO:0000313" key="1">
    <source>
        <dbReference type="EMBL" id="ANO52742.1"/>
    </source>
</evidence>
<evidence type="ECO:0000313" key="2">
    <source>
        <dbReference type="Proteomes" id="UP000092695"/>
    </source>
</evidence>
<gene>
    <name evidence="1" type="ORF">BA177_17470</name>
</gene>
<dbReference type="KEGG" id="woc:BA177_17470"/>
<protein>
    <submittedName>
        <fullName evidence="1">Uncharacterized protein</fullName>
    </submittedName>
</protein>
<dbReference type="Gene3D" id="2.130.10.10">
    <property type="entry name" value="YVTN repeat-like/Quinoprotein amine dehydrogenase"/>
    <property type="match status" value="1"/>
</dbReference>
<dbReference type="EMBL" id="CP016268">
    <property type="protein sequence ID" value="ANO52742.1"/>
    <property type="molecule type" value="Genomic_DNA"/>
</dbReference>
<keyword evidence="2" id="KW-1185">Reference proteome</keyword>
<dbReference type="SUPFAM" id="SSF101908">
    <property type="entry name" value="Putative isomerase YbhE"/>
    <property type="match status" value="1"/>
</dbReference>
<dbReference type="AlphaFoldDB" id="A0A193LJQ1"/>
<sequence>MSPVKSAGFSADSTSVWTVHDDLIARRRDIYRGFEEAHLNPWRTPESSAYVSPEWRWEEARGRSILSACGRYYLAMLPAIDHPGVFSRVFDLRSHALLTVNYGPCWFVDASGVLLKSHNNTVASGTDLARLEPSGLGHLYDFQKGYLYPLDFLPQGHAQLCLSPDLQHAASWKGWREHNVEVPHRANEVSVWDVADQRRVSRLEYSATQTPGGHQDAISEAVFLPGKSPRLLTASKQESWGVANDNCNGLVWDFENGEPLFALETDNRAALLPTVTPDGSRILVVTERNTLREPFVRCLDATNGRELFCTESHDGGSLQSQECGVDQIAVSPDSLYLASLCARSGEVHITDLVRGCLTDTVVVDGIEQDVDDSGLIRFSPDSSKLLVSCRSDQISVFELEG</sequence>
<accession>A0A193LJQ1</accession>
<dbReference type="STRING" id="1548547.BA177_17470"/>
<dbReference type="InterPro" id="IPR015943">
    <property type="entry name" value="WD40/YVTN_repeat-like_dom_sf"/>
</dbReference>
<proteinExistence type="predicted"/>
<reference evidence="1 2" key="1">
    <citation type="submission" date="2016-06" db="EMBL/GenBank/DDBJ databases">
        <title>Complete genome sequence of a deep-branching marine Gamma Proteobacterium Woeseia oceani type strain XK5.</title>
        <authorList>
            <person name="Mu D."/>
            <person name="Du Z."/>
        </authorList>
    </citation>
    <scope>NUCLEOTIDE SEQUENCE [LARGE SCALE GENOMIC DNA]</scope>
    <source>
        <strain evidence="1 2">XK5</strain>
    </source>
</reference>
<organism evidence="1 2">
    <name type="scientific">Woeseia oceani</name>
    <dbReference type="NCBI Taxonomy" id="1548547"/>
    <lineage>
        <taxon>Bacteria</taxon>
        <taxon>Pseudomonadati</taxon>
        <taxon>Pseudomonadota</taxon>
        <taxon>Gammaproteobacteria</taxon>
        <taxon>Woeseiales</taxon>
        <taxon>Woeseiaceae</taxon>
        <taxon>Woeseia</taxon>
    </lineage>
</organism>
<dbReference type="Proteomes" id="UP000092695">
    <property type="component" value="Chromosome"/>
</dbReference>
<name>A0A193LJQ1_9GAMM</name>